<keyword evidence="1 3" id="KW-0378">Hydrolase</keyword>
<dbReference type="SUPFAM" id="SSF53474">
    <property type="entry name" value="alpha/beta-Hydrolases"/>
    <property type="match status" value="1"/>
</dbReference>
<evidence type="ECO:0000313" key="3">
    <source>
        <dbReference type="EMBL" id="WND02889.1"/>
    </source>
</evidence>
<keyword evidence="4" id="KW-1185">Reference proteome</keyword>
<feature type="domain" description="AB hydrolase-1" evidence="2">
    <location>
        <begin position="13"/>
        <end position="240"/>
    </location>
</feature>
<organism evidence="3 4">
    <name type="scientific">Temperatibacter marinus</name>
    <dbReference type="NCBI Taxonomy" id="1456591"/>
    <lineage>
        <taxon>Bacteria</taxon>
        <taxon>Pseudomonadati</taxon>
        <taxon>Pseudomonadota</taxon>
        <taxon>Alphaproteobacteria</taxon>
        <taxon>Kordiimonadales</taxon>
        <taxon>Temperatibacteraceae</taxon>
        <taxon>Temperatibacter</taxon>
    </lineage>
</organism>
<dbReference type="PANTHER" id="PTHR46118">
    <property type="entry name" value="PROTEIN ABHD11"/>
    <property type="match status" value="1"/>
</dbReference>
<accession>A0AA52H9G6</accession>
<dbReference type="Gene3D" id="3.40.50.1820">
    <property type="entry name" value="alpha/beta hydrolase"/>
    <property type="match status" value="1"/>
</dbReference>
<evidence type="ECO:0000256" key="1">
    <source>
        <dbReference type="ARBA" id="ARBA00022801"/>
    </source>
</evidence>
<dbReference type="EMBL" id="CP123872">
    <property type="protein sequence ID" value="WND02889.1"/>
    <property type="molecule type" value="Genomic_DNA"/>
</dbReference>
<dbReference type="KEGG" id="tmk:QGN29_00745"/>
<evidence type="ECO:0000259" key="2">
    <source>
        <dbReference type="Pfam" id="PF00561"/>
    </source>
</evidence>
<evidence type="ECO:0000313" key="4">
    <source>
        <dbReference type="Proteomes" id="UP001268683"/>
    </source>
</evidence>
<dbReference type="Pfam" id="PF00561">
    <property type="entry name" value="Abhydrolase_1"/>
    <property type="match status" value="1"/>
</dbReference>
<dbReference type="PANTHER" id="PTHR46118:SF4">
    <property type="entry name" value="PROTEIN ABHD11"/>
    <property type="match status" value="1"/>
</dbReference>
<dbReference type="RefSeq" id="WP_310798728.1">
    <property type="nucleotide sequence ID" value="NZ_CP123872.1"/>
</dbReference>
<gene>
    <name evidence="3" type="ORF">QGN29_00745</name>
</gene>
<proteinExistence type="predicted"/>
<sequence length="254" mass="28542">MDLFYRERGEGEPVILLHGLFGSNDNQGGLARALSENYRVYGFDLRNHGKSPHTPEMGYDKMAGDVIGMMNKLEIESAHFVGHSMGGKTSMQVALNNSHRVNKLCVLDIAPVAYDHHHTQILKGMRKVTETEISSRDDVIKILSSYEKEPAVLSFLATNWRRNSEGRWDLRLNLDAIETHYQQIVAGNSGTPYNGDTLFVRGGESDYVLPEHRERVLSLFPKASVRTVGGAGHWLHAEKPDMVQRIVKRFLDGV</sequence>
<reference evidence="3" key="1">
    <citation type="submission" date="2023-04" db="EMBL/GenBank/DDBJ databases">
        <title>Complete genome sequence of Temperatibacter marinus.</title>
        <authorList>
            <person name="Rong J.-C."/>
            <person name="Yi M.-L."/>
            <person name="Zhao Q."/>
        </authorList>
    </citation>
    <scope>NUCLEOTIDE SEQUENCE</scope>
    <source>
        <strain evidence="3">NBRC 110045</strain>
    </source>
</reference>
<dbReference type="InterPro" id="IPR029058">
    <property type="entry name" value="AB_hydrolase_fold"/>
</dbReference>
<name>A0AA52H9G6_9PROT</name>
<dbReference type="InterPro" id="IPR000073">
    <property type="entry name" value="AB_hydrolase_1"/>
</dbReference>
<dbReference type="AlphaFoldDB" id="A0AA52H9G6"/>
<dbReference type="Proteomes" id="UP001268683">
    <property type="component" value="Chromosome"/>
</dbReference>
<dbReference type="GO" id="GO:0016787">
    <property type="term" value="F:hydrolase activity"/>
    <property type="evidence" value="ECO:0007669"/>
    <property type="project" value="UniProtKB-KW"/>
</dbReference>
<protein>
    <submittedName>
        <fullName evidence="3">Alpha/beta fold hydrolase</fullName>
    </submittedName>
</protein>
<dbReference type="PRINTS" id="PR00111">
    <property type="entry name" value="ABHYDROLASE"/>
</dbReference>